<keyword evidence="7" id="KW-1015">Disulfide bond</keyword>
<protein>
    <recommendedName>
        <fullName evidence="3">thioredoxin-dependent peroxiredoxin</fullName>
        <ecNumber evidence="3">1.11.1.24</ecNumber>
    </recommendedName>
    <alternativeName>
        <fullName evidence="11">Bacterioferritin comigratory protein</fullName>
    </alternativeName>
    <alternativeName>
        <fullName evidence="9">Thioredoxin peroxidase</fullName>
    </alternativeName>
</protein>
<dbReference type="Pfam" id="PF00578">
    <property type="entry name" value="AhpC-TSA"/>
    <property type="match status" value="1"/>
</dbReference>
<dbReference type="GO" id="GO:0005737">
    <property type="term" value="C:cytoplasm"/>
    <property type="evidence" value="ECO:0007669"/>
    <property type="project" value="TreeGrafter"/>
</dbReference>
<keyword evidence="6 15" id="KW-0560">Oxidoreductase</keyword>
<dbReference type="PIRSF" id="PIRSF000239">
    <property type="entry name" value="AHPC"/>
    <property type="match status" value="1"/>
</dbReference>
<dbReference type="GO" id="GO:0034599">
    <property type="term" value="P:cellular response to oxidative stress"/>
    <property type="evidence" value="ECO:0007669"/>
    <property type="project" value="TreeGrafter"/>
</dbReference>
<evidence type="ECO:0000256" key="5">
    <source>
        <dbReference type="ARBA" id="ARBA00022862"/>
    </source>
</evidence>
<evidence type="ECO:0000313" key="15">
    <source>
        <dbReference type="EMBL" id="XCG65341.1"/>
    </source>
</evidence>
<dbReference type="InterPro" id="IPR013766">
    <property type="entry name" value="Thioredoxin_domain"/>
</dbReference>
<dbReference type="InterPro" id="IPR036249">
    <property type="entry name" value="Thioredoxin-like_sf"/>
</dbReference>
<dbReference type="EMBL" id="CP159218">
    <property type="protein sequence ID" value="XCG65341.1"/>
    <property type="molecule type" value="Genomic_DNA"/>
</dbReference>
<evidence type="ECO:0000256" key="11">
    <source>
        <dbReference type="ARBA" id="ARBA00041373"/>
    </source>
</evidence>
<dbReference type="CDD" id="cd03017">
    <property type="entry name" value="PRX_BCP"/>
    <property type="match status" value="1"/>
</dbReference>
<dbReference type="PROSITE" id="PS51352">
    <property type="entry name" value="THIOREDOXIN_2"/>
    <property type="match status" value="1"/>
</dbReference>
<dbReference type="Gene3D" id="3.40.30.10">
    <property type="entry name" value="Glutaredoxin"/>
    <property type="match status" value="1"/>
</dbReference>
<evidence type="ECO:0000256" key="3">
    <source>
        <dbReference type="ARBA" id="ARBA00013017"/>
    </source>
</evidence>
<dbReference type="SUPFAM" id="SSF52833">
    <property type="entry name" value="Thioredoxin-like"/>
    <property type="match status" value="1"/>
</dbReference>
<evidence type="ECO:0000256" key="2">
    <source>
        <dbReference type="ARBA" id="ARBA00011245"/>
    </source>
</evidence>
<evidence type="ECO:0000256" key="9">
    <source>
        <dbReference type="ARBA" id="ARBA00032824"/>
    </source>
</evidence>
<evidence type="ECO:0000256" key="8">
    <source>
        <dbReference type="ARBA" id="ARBA00023284"/>
    </source>
</evidence>
<reference evidence="15" key="1">
    <citation type="submission" date="2024-05" db="EMBL/GenBank/DDBJ databases">
        <authorList>
            <person name="Cai S.Y."/>
            <person name="Jin L.M."/>
            <person name="Li H.R."/>
        </authorList>
    </citation>
    <scope>NUCLEOTIDE SEQUENCE</scope>
    <source>
        <strain evidence="15">A5-74</strain>
    </source>
</reference>
<dbReference type="GO" id="GO:0008379">
    <property type="term" value="F:thioredoxin peroxidase activity"/>
    <property type="evidence" value="ECO:0007669"/>
    <property type="project" value="TreeGrafter"/>
</dbReference>
<dbReference type="PANTHER" id="PTHR42801:SF4">
    <property type="entry name" value="AHPC_TSA FAMILY PROTEIN"/>
    <property type="match status" value="1"/>
</dbReference>
<comment type="function">
    <text evidence="1">Thiol-specific peroxidase that catalyzes the reduction of hydrogen peroxide and organic hydroperoxides to water and alcohols, respectively. Plays a role in cell protection against oxidative stress by detoxifying peroxides and as sensor of hydrogen peroxide-mediated signaling events.</text>
</comment>
<dbReference type="AlphaFoldDB" id="A0AAU8DUE7"/>
<comment type="similarity">
    <text evidence="10">Belongs to the peroxiredoxin family. BCP/PrxQ subfamily.</text>
</comment>
<gene>
    <name evidence="15" type="ORF">ABLG96_08660</name>
</gene>
<evidence type="ECO:0000256" key="1">
    <source>
        <dbReference type="ARBA" id="ARBA00003330"/>
    </source>
</evidence>
<feature type="domain" description="Thioredoxin" evidence="14">
    <location>
        <begin position="12"/>
        <end position="162"/>
    </location>
</feature>
<comment type="catalytic activity">
    <reaction evidence="12">
        <text>a hydroperoxide + [thioredoxin]-dithiol = an alcohol + [thioredoxin]-disulfide + H2O</text>
        <dbReference type="Rhea" id="RHEA:62620"/>
        <dbReference type="Rhea" id="RHEA-COMP:10698"/>
        <dbReference type="Rhea" id="RHEA-COMP:10700"/>
        <dbReference type="ChEBI" id="CHEBI:15377"/>
        <dbReference type="ChEBI" id="CHEBI:29950"/>
        <dbReference type="ChEBI" id="CHEBI:30879"/>
        <dbReference type="ChEBI" id="CHEBI:35924"/>
        <dbReference type="ChEBI" id="CHEBI:50058"/>
        <dbReference type="EC" id="1.11.1.24"/>
    </reaction>
</comment>
<dbReference type="RefSeq" id="WP_353650946.1">
    <property type="nucleotide sequence ID" value="NZ_CP159218.1"/>
</dbReference>
<organism evidence="15">
    <name type="scientific">Nakamurella sp. A5-74</name>
    <dbReference type="NCBI Taxonomy" id="3158264"/>
    <lineage>
        <taxon>Bacteria</taxon>
        <taxon>Bacillati</taxon>
        <taxon>Actinomycetota</taxon>
        <taxon>Actinomycetes</taxon>
        <taxon>Nakamurellales</taxon>
        <taxon>Nakamurellaceae</taxon>
        <taxon>Nakamurella</taxon>
    </lineage>
</organism>
<evidence type="ECO:0000256" key="7">
    <source>
        <dbReference type="ARBA" id="ARBA00023157"/>
    </source>
</evidence>
<evidence type="ECO:0000256" key="12">
    <source>
        <dbReference type="ARBA" id="ARBA00049091"/>
    </source>
</evidence>
<dbReference type="FunFam" id="3.40.30.10:FF:000007">
    <property type="entry name" value="Thioredoxin-dependent thiol peroxidase"/>
    <property type="match status" value="1"/>
</dbReference>
<evidence type="ECO:0000256" key="10">
    <source>
        <dbReference type="ARBA" id="ARBA00038489"/>
    </source>
</evidence>
<feature type="active site" description="Cysteine sulfenic acid (-SOH) intermediate; for peroxidase activity" evidence="13">
    <location>
        <position position="54"/>
    </location>
</feature>
<dbReference type="InterPro" id="IPR050924">
    <property type="entry name" value="Peroxiredoxin_BCP/PrxQ"/>
</dbReference>
<comment type="subunit">
    <text evidence="2">Monomer.</text>
</comment>
<evidence type="ECO:0000256" key="6">
    <source>
        <dbReference type="ARBA" id="ARBA00023002"/>
    </source>
</evidence>
<sequence>MSADSPAAGQVPAVGDLAPAFSLTNSLGEQVSLADFAGRSVIVFCYPAAGTPGCTTEACEFSAAGPTLDTAGYTVIGISPDSPAKLAGFAADSSLDLILLSDPDKAVLRSFGAYGEKKNYGKLVQGVIRSTFVIGPDGRIEQALRNVKATGHVARVLAGLGLG</sequence>
<keyword evidence="8" id="KW-0676">Redox-active center</keyword>
<keyword evidence="5" id="KW-0049">Antioxidant</keyword>
<dbReference type="PANTHER" id="PTHR42801">
    <property type="entry name" value="THIOREDOXIN-DEPENDENT PEROXIDE REDUCTASE"/>
    <property type="match status" value="1"/>
</dbReference>
<evidence type="ECO:0000256" key="4">
    <source>
        <dbReference type="ARBA" id="ARBA00022559"/>
    </source>
</evidence>
<evidence type="ECO:0000256" key="13">
    <source>
        <dbReference type="PIRSR" id="PIRSR000239-1"/>
    </source>
</evidence>
<accession>A0AAU8DUE7</accession>
<keyword evidence="4 15" id="KW-0575">Peroxidase</keyword>
<evidence type="ECO:0000259" key="14">
    <source>
        <dbReference type="PROSITE" id="PS51352"/>
    </source>
</evidence>
<dbReference type="InterPro" id="IPR000866">
    <property type="entry name" value="AhpC/TSA"/>
</dbReference>
<dbReference type="EC" id="1.11.1.24" evidence="3"/>
<proteinExistence type="inferred from homology"/>
<dbReference type="GO" id="GO:0045454">
    <property type="term" value="P:cell redox homeostasis"/>
    <property type="evidence" value="ECO:0007669"/>
    <property type="project" value="TreeGrafter"/>
</dbReference>
<name>A0AAU8DUE7_9ACTN</name>
<dbReference type="InterPro" id="IPR024706">
    <property type="entry name" value="Peroxiredoxin_AhpC-typ"/>
</dbReference>